<keyword evidence="3" id="KW-0677">Repeat</keyword>
<dbReference type="GO" id="GO:0000978">
    <property type="term" value="F:RNA polymerase II cis-regulatory region sequence-specific DNA binding"/>
    <property type="evidence" value="ECO:0007669"/>
    <property type="project" value="InterPro"/>
</dbReference>
<dbReference type="GO" id="GO:0005634">
    <property type="term" value="C:nucleus"/>
    <property type="evidence" value="ECO:0007669"/>
    <property type="project" value="UniProtKB-SubCell"/>
</dbReference>
<dbReference type="OMA" id="DMACPEA"/>
<keyword evidence="4" id="KW-0863">Zinc-finger</keyword>
<evidence type="ECO:0000313" key="8">
    <source>
        <dbReference type="EMBL" id="RFU24367.1"/>
    </source>
</evidence>
<dbReference type="STRING" id="5539.A0A3E2GTJ9"/>
<dbReference type="GO" id="GO:0008270">
    <property type="term" value="F:zinc ion binding"/>
    <property type="evidence" value="ECO:0007669"/>
    <property type="project" value="UniProtKB-KW"/>
</dbReference>
<reference evidence="8 9" key="1">
    <citation type="submission" date="2018-05" db="EMBL/GenBank/DDBJ databases">
        <title>Draft genome sequence of Scytalidium lignicola DSM 105466, a ubiquitous saprotrophic fungus.</title>
        <authorList>
            <person name="Buettner E."/>
            <person name="Gebauer A.M."/>
            <person name="Hofrichter M."/>
            <person name="Liers C."/>
            <person name="Kellner H."/>
        </authorList>
    </citation>
    <scope>NUCLEOTIDE SEQUENCE [LARGE SCALE GENOMIC DNA]</scope>
    <source>
        <strain evidence="8 9">DSM 105466</strain>
    </source>
</reference>
<sequence>MMDGIFGLDNSVPLWQDRDPTDHFDFLMHFSRSHGLAERFSLAIINPRPNSYRDYHIPSDDYFRNIATQVPYPHLEAIDGDRYTRSVSELPIRDWQCRTSSTTNAIGDLAGSATLYEDPLTMKTMEICSGVKRILLAGIGNSAISMERLEITEGMAWQFFCPINLRRFIHLYWELWHHNWPCIHKPSFQCTTALPNLLAAMALIGASISPRSSDRENARIWFDVIEELVFSDQCTGGMAWGGDLPSIFTRDERRRRLQTLQAAYVVCIFQNWEGDNTGQSRTRRSRFNTIIAMTRNLDISKARHRDMRSLAENDFNWEEFIYTEEKIRIILFVYLLDAAFVTWNNHPPRMILCELQMGLAHPESCFQAESSTKCFQNIKYWYSLFPQQQDECFYSVIQTFCRSKMNEVDQFRFAYTALINFWAIVKAFQIMIFHNHVMISSETQFQPVLNGINNWKAVWNRRFVNGDDDIFDVPIAENTAGTARVGMMDIGQHLGFWTHASEYWLLARLILNQMLSSSSNRIEASEDEPAGSLLDLSFFTRRTRAVGGPAEFVLVIEALDASILVAVPLEYDQARLQSHKCLEMDPAEIN</sequence>
<keyword evidence="5" id="KW-0862">Zinc</keyword>
<dbReference type="EMBL" id="NCSJ02000457">
    <property type="protein sequence ID" value="RFU24367.1"/>
    <property type="molecule type" value="Genomic_DNA"/>
</dbReference>
<evidence type="ECO:0000259" key="7">
    <source>
        <dbReference type="Pfam" id="PF04082"/>
    </source>
</evidence>
<evidence type="ECO:0000256" key="3">
    <source>
        <dbReference type="ARBA" id="ARBA00022737"/>
    </source>
</evidence>
<feature type="non-terminal residue" evidence="8">
    <location>
        <position position="590"/>
    </location>
</feature>
<protein>
    <recommendedName>
        <fullName evidence="7">Xylanolytic transcriptional activator regulatory domain-containing protein</fullName>
    </recommendedName>
</protein>
<dbReference type="AlphaFoldDB" id="A0A3E2GTJ9"/>
<evidence type="ECO:0000256" key="2">
    <source>
        <dbReference type="ARBA" id="ARBA00022723"/>
    </source>
</evidence>
<dbReference type="Pfam" id="PF04082">
    <property type="entry name" value="Fungal_trans"/>
    <property type="match status" value="1"/>
</dbReference>
<feature type="domain" description="Xylanolytic transcriptional activator regulatory" evidence="7">
    <location>
        <begin position="169"/>
        <end position="389"/>
    </location>
</feature>
<evidence type="ECO:0000256" key="4">
    <source>
        <dbReference type="ARBA" id="ARBA00022771"/>
    </source>
</evidence>
<evidence type="ECO:0000256" key="5">
    <source>
        <dbReference type="ARBA" id="ARBA00022833"/>
    </source>
</evidence>
<dbReference type="CDD" id="cd12148">
    <property type="entry name" value="fungal_TF_MHR"/>
    <property type="match status" value="1"/>
</dbReference>
<dbReference type="PANTHER" id="PTHR40626">
    <property type="entry name" value="MIP31509P"/>
    <property type="match status" value="1"/>
</dbReference>
<evidence type="ECO:0000256" key="6">
    <source>
        <dbReference type="ARBA" id="ARBA00023242"/>
    </source>
</evidence>
<dbReference type="GO" id="GO:0000785">
    <property type="term" value="C:chromatin"/>
    <property type="evidence" value="ECO:0007669"/>
    <property type="project" value="TreeGrafter"/>
</dbReference>
<feature type="non-terminal residue" evidence="8">
    <location>
        <position position="1"/>
    </location>
</feature>
<proteinExistence type="predicted"/>
<comment type="caution">
    <text evidence="8">The sequence shown here is derived from an EMBL/GenBank/DDBJ whole genome shotgun (WGS) entry which is preliminary data.</text>
</comment>
<dbReference type="Proteomes" id="UP000258309">
    <property type="component" value="Unassembled WGS sequence"/>
</dbReference>
<evidence type="ECO:0000313" key="9">
    <source>
        <dbReference type="Proteomes" id="UP000258309"/>
    </source>
</evidence>
<accession>A0A3E2GTJ9</accession>
<keyword evidence="9" id="KW-1185">Reference proteome</keyword>
<evidence type="ECO:0000256" key="1">
    <source>
        <dbReference type="ARBA" id="ARBA00004123"/>
    </source>
</evidence>
<organism evidence="8 9">
    <name type="scientific">Scytalidium lignicola</name>
    <name type="common">Hyphomycete</name>
    <dbReference type="NCBI Taxonomy" id="5539"/>
    <lineage>
        <taxon>Eukaryota</taxon>
        <taxon>Fungi</taxon>
        <taxon>Dikarya</taxon>
        <taxon>Ascomycota</taxon>
        <taxon>Pezizomycotina</taxon>
        <taxon>Leotiomycetes</taxon>
        <taxon>Leotiomycetes incertae sedis</taxon>
        <taxon>Scytalidium</taxon>
    </lineage>
</organism>
<keyword evidence="2" id="KW-0479">Metal-binding</keyword>
<dbReference type="GO" id="GO:0006351">
    <property type="term" value="P:DNA-templated transcription"/>
    <property type="evidence" value="ECO:0007669"/>
    <property type="project" value="InterPro"/>
</dbReference>
<dbReference type="PANTHER" id="PTHR40626:SF3">
    <property type="entry name" value="TRANSCRIPTION FACTOR WITH C2H2 AND ZN(2)-CYS(6) DNA BINDING DOMAIN (EUROFUNG)-RELATED"/>
    <property type="match status" value="1"/>
</dbReference>
<gene>
    <name evidence="8" type="ORF">B7463_g11972</name>
</gene>
<dbReference type="OrthoDB" id="654211at2759"/>
<dbReference type="InterPro" id="IPR007219">
    <property type="entry name" value="XnlR_reg_dom"/>
</dbReference>
<comment type="subcellular location">
    <subcellularLocation>
        <location evidence="1">Nucleus</location>
    </subcellularLocation>
</comment>
<keyword evidence="6" id="KW-0539">Nucleus</keyword>
<dbReference type="GO" id="GO:0000981">
    <property type="term" value="F:DNA-binding transcription factor activity, RNA polymerase II-specific"/>
    <property type="evidence" value="ECO:0007669"/>
    <property type="project" value="InterPro"/>
</dbReference>
<name>A0A3E2GTJ9_SCYLI</name>
<dbReference type="InterPro" id="IPR051059">
    <property type="entry name" value="VerF-like"/>
</dbReference>